<dbReference type="EMBL" id="LAZR01003651">
    <property type="protein sequence ID" value="KKN16077.1"/>
    <property type="molecule type" value="Genomic_DNA"/>
</dbReference>
<proteinExistence type="predicted"/>
<reference evidence="1" key="1">
    <citation type="journal article" date="2015" name="Nature">
        <title>Complex archaea that bridge the gap between prokaryotes and eukaryotes.</title>
        <authorList>
            <person name="Spang A."/>
            <person name="Saw J.H."/>
            <person name="Jorgensen S.L."/>
            <person name="Zaremba-Niedzwiedzka K."/>
            <person name="Martijn J."/>
            <person name="Lind A.E."/>
            <person name="van Eijk R."/>
            <person name="Schleper C."/>
            <person name="Guy L."/>
            <person name="Ettema T.J."/>
        </authorList>
    </citation>
    <scope>NUCLEOTIDE SEQUENCE</scope>
</reference>
<name>A0A0F9NVE8_9ZZZZ</name>
<organism evidence="1">
    <name type="scientific">marine sediment metagenome</name>
    <dbReference type="NCBI Taxonomy" id="412755"/>
    <lineage>
        <taxon>unclassified sequences</taxon>
        <taxon>metagenomes</taxon>
        <taxon>ecological metagenomes</taxon>
    </lineage>
</organism>
<dbReference type="AlphaFoldDB" id="A0A0F9NVE8"/>
<evidence type="ECO:0000313" key="1">
    <source>
        <dbReference type="EMBL" id="KKN16077.1"/>
    </source>
</evidence>
<gene>
    <name evidence="1" type="ORF">LCGC14_0979660</name>
</gene>
<sequence>MSRLETGLTEDEQAVLVQAEKPYGSVDERYLRDWLLGTLRSLAESREREGELVSALERAKSLVWESLSYIEHSEQTSLSHLHALLTKADKVFTAALSPDSGVPE</sequence>
<accession>A0A0F9NVE8</accession>
<protein>
    <submittedName>
        <fullName evidence="1">Uncharacterized protein</fullName>
    </submittedName>
</protein>
<comment type="caution">
    <text evidence="1">The sequence shown here is derived from an EMBL/GenBank/DDBJ whole genome shotgun (WGS) entry which is preliminary data.</text>
</comment>